<protein>
    <recommendedName>
        <fullName evidence="4">Signal peptide and transmembrane protein</fullName>
    </recommendedName>
</protein>
<dbReference type="AlphaFoldDB" id="A0A0J1B6R8"/>
<sequence length="319" mass="36352">MNSLTPKQLWFHLQLTAIFLSLFTTIKATSADEATKQEAVGLLEACILNTKSLYPVDVQIQTVITDYYNDEATLSQSESYRLRIDLEGELAMRAGESRLASNYRLDETAPVAIEPKYNAVIVDGNVRRIIRNGSVSENRYVGFKDAMHDTNSISPVGFWSVAHFPQQLNYIDWFAETKFHLLHPDSDVQLINNGNQTTTVSCRFYTEPNSKSSFEKYVWRIDTKHYQVLAWHASRSKDSTTRKVWQQEIDYSNSQELLPLLITSQVGVARQVDGVWEVGKRYIGTEIKAVESKDNDWKKTSSSISSVADIIEFYKQPSL</sequence>
<reference evidence="2" key="1">
    <citation type="submission" date="2015-05" db="EMBL/GenBank/DDBJ databases">
        <title>Permanent draft genome of Rhodopirellula islandicus K833.</title>
        <authorList>
            <person name="Kizina J."/>
            <person name="Richter M."/>
            <person name="Glockner F.O."/>
            <person name="Harder J."/>
        </authorList>
    </citation>
    <scope>NUCLEOTIDE SEQUENCE [LARGE SCALE GENOMIC DNA]</scope>
    <source>
        <strain evidence="2">K833</strain>
    </source>
</reference>
<dbReference type="PATRIC" id="fig|595434.4.peg.5199"/>
<feature type="chain" id="PRO_5005247788" description="Signal peptide and transmembrane protein" evidence="1">
    <location>
        <begin position="31"/>
        <end position="319"/>
    </location>
</feature>
<dbReference type="Proteomes" id="UP000036367">
    <property type="component" value="Unassembled WGS sequence"/>
</dbReference>
<evidence type="ECO:0000313" key="2">
    <source>
        <dbReference type="EMBL" id="KLU02407.1"/>
    </source>
</evidence>
<evidence type="ECO:0000313" key="3">
    <source>
        <dbReference type="Proteomes" id="UP000036367"/>
    </source>
</evidence>
<keyword evidence="1" id="KW-0732">Signal</keyword>
<proteinExistence type="predicted"/>
<gene>
    <name evidence="2" type="ORF">RISK_005473</name>
</gene>
<evidence type="ECO:0000256" key="1">
    <source>
        <dbReference type="SAM" id="SignalP"/>
    </source>
</evidence>
<feature type="signal peptide" evidence="1">
    <location>
        <begin position="1"/>
        <end position="30"/>
    </location>
</feature>
<comment type="caution">
    <text evidence="2">The sequence shown here is derived from an EMBL/GenBank/DDBJ whole genome shotgun (WGS) entry which is preliminary data.</text>
</comment>
<keyword evidence="3" id="KW-1185">Reference proteome</keyword>
<organism evidence="2 3">
    <name type="scientific">Rhodopirellula islandica</name>
    <dbReference type="NCBI Taxonomy" id="595434"/>
    <lineage>
        <taxon>Bacteria</taxon>
        <taxon>Pseudomonadati</taxon>
        <taxon>Planctomycetota</taxon>
        <taxon>Planctomycetia</taxon>
        <taxon>Pirellulales</taxon>
        <taxon>Pirellulaceae</taxon>
        <taxon>Rhodopirellula</taxon>
    </lineage>
</organism>
<accession>A0A0J1B6R8</accession>
<name>A0A0J1B6R8_RHOIS</name>
<dbReference type="EMBL" id="LECT01000044">
    <property type="protein sequence ID" value="KLU02407.1"/>
    <property type="molecule type" value="Genomic_DNA"/>
</dbReference>
<dbReference type="RefSeq" id="WP_047816475.1">
    <property type="nucleotide sequence ID" value="NZ_LECT01000044.1"/>
</dbReference>
<evidence type="ECO:0008006" key="4">
    <source>
        <dbReference type="Google" id="ProtNLM"/>
    </source>
</evidence>